<organism evidence="1 2">
    <name type="scientific">Eimeria mitis</name>
    <dbReference type="NCBI Taxonomy" id="44415"/>
    <lineage>
        <taxon>Eukaryota</taxon>
        <taxon>Sar</taxon>
        <taxon>Alveolata</taxon>
        <taxon>Apicomplexa</taxon>
        <taxon>Conoidasida</taxon>
        <taxon>Coccidia</taxon>
        <taxon>Eucoccidiorida</taxon>
        <taxon>Eimeriorina</taxon>
        <taxon>Eimeriidae</taxon>
        <taxon>Eimeria</taxon>
    </lineage>
</organism>
<dbReference type="VEuPathDB" id="ToxoDB:EMH_0070300"/>
<gene>
    <name evidence="1" type="ORF">EMH_0070300</name>
</gene>
<reference evidence="1" key="1">
    <citation type="submission" date="2013-10" db="EMBL/GenBank/DDBJ databases">
        <title>Genomic analysis of the causative agents of coccidiosis in chickens.</title>
        <authorList>
            <person name="Reid A.J."/>
            <person name="Blake D."/>
            <person name="Billington K."/>
            <person name="Browne H."/>
            <person name="Dunn M."/>
            <person name="Hung S."/>
            <person name="Kawahara F."/>
            <person name="Miranda-Saavedra D."/>
            <person name="Mourier T."/>
            <person name="Nagra H."/>
            <person name="Otto T.D."/>
            <person name="Rawlings N."/>
            <person name="Sanchez A."/>
            <person name="Sanders M."/>
            <person name="Subramaniam C."/>
            <person name="Tay Y."/>
            <person name="Dear P."/>
            <person name="Doerig C."/>
            <person name="Gruber A."/>
            <person name="Parkinson J."/>
            <person name="Shirley M."/>
            <person name="Wan K.L."/>
            <person name="Berriman M."/>
            <person name="Tomley F."/>
            <person name="Pain A."/>
        </authorList>
    </citation>
    <scope>NUCLEOTIDE SEQUENCE [LARGE SCALE GENOMIC DNA]</scope>
    <source>
        <strain evidence="1">Houghton</strain>
    </source>
</reference>
<keyword evidence="2" id="KW-1185">Reference proteome</keyword>
<evidence type="ECO:0000313" key="2">
    <source>
        <dbReference type="Proteomes" id="UP000030744"/>
    </source>
</evidence>
<sequence>MPERTRCALREKIAGLEKDTVGVSRSKRLKKASISNVHYKAMQAAACASLLNRVILDDQAQPKNFKMCSMHPEPADQGDATRLPVPPVLECAEDAAASR</sequence>
<accession>U6K2G4</accession>
<dbReference type="AlphaFoldDB" id="U6K2G4"/>
<dbReference type="Proteomes" id="UP000030744">
    <property type="component" value="Unassembled WGS sequence"/>
</dbReference>
<dbReference type="GeneID" id="25381548"/>
<protein>
    <submittedName>
        <fullName evidence="1">Uncharacterized protein</fullName>
    </submittedName>
</protein>
<proteinExistence type="predicted"/>
<name>U6K2G4_9EIME</name>
<evidence type="ECO:0000313" key="1">
    <source>
        <dbReference type="EMBL" id="CDJ31849.1"/>
    </source>
</evidence>
<dbReference type="RefSeq" id="XP_013354414.1">
    <property type="nucleotide sequence ID" value="XM_013498960.1"/>
</dbReference>
<dbReference type="EMBL" id="HG683625">
    <property type="protein sequence ID" value="CDJ31849.1"/>
    <property type="molecule type" value="Genomic_DNA"/>
</dbReference>
<reference evidence="1" key="2">
    <citation type="submission" date="2013-10" db="EMBL/GenBank/DDBJ databases">
        <authorList>
            <person name="Aslett M."/>
        </authorList>
    </citation>
    <scope>NUCLEOTIDE SEQUENCE [LARGE SCALE GENOMIC DNA]</scope>
    <source>
        <strain evidence="1">Houghton</strain>
    </source>
</reference>